<dbReference type="PANTHER" id="PTHR33653:SF1">
    <property type="entry name" value="RIBONUCLEASE VAPC2"/>
    <property type="match status" value="1"/>
</dbReference>
<accession>A0A0A6PEN1</accession>
<evidence type="ECO:0000313" key="8">
    <source>
        <dbReference type="EMBL" id="KHD09215.1"/>
    </source>
</evidence>
<dbReference type="GO" id="GO:0046872">
    <property type="term" value="F:metal ion binding"/>
    <property type="evidence" value="ECO:0007669"/>
    <property type="project" value="UniProtKB-KW"/>
</dbReference>
<dbReference type="GO" id="GO:0004518">
    <property type="term" value="F:nuclease activity"/>
    <property type="evidence" value="ECO:0007669"/>
    <property type="project" value="UniProtKB-KW"/>
</dbReference>
<dbReference type="SUPFAM" id="SSF88723">
    <property type="entry name" value="PIN domain-like"/>
    <property type="match status" value="1"/>
</dbReference>
<evidence type="ECO:0000256" key="4">
    <source>
        <dbReference type="ARBA" id="ARBA00022723"/>
    </source>
</evidence>
<reference evidence="8 9" key="1">
    <citation type="journal article" date="2016" name="Front. Microbiol.">
        <title>Single-Cell (Meta-)Genomics of a Dimorphic Candidatus Thiomargarita nelsonii Reveals Genomic Plasticity.</title>
        <authorList>
            <person name="Flood B.E."/>
            <person name="Fliss P."/>
            <person name="Jones D.S."/>
            <person name="Dick G.J."/>
            <person name="Jain S."/>
            <person name="Kaster A.K."/>
            <person name="Winkel M."/>
            <person name="Mussmann M."/>
            <person name="Bailey J."/>
        </authorList>
    </citation>
    <scope>NUCLEOTIDE SEQUENCE [LARGE SCALE GENOMIC DNA]</scope>
    <source>
        <strain evidence="8">Hydrate Ridge</strain>
    </source>
</reference>
<evidence type="ECO:0000256" key="2">
    <source>
        <dbReference type="ARBA" id="ARBA00022649"/>
    </source>
</evidence>
<organism evidence="8 9">
    <name type="scientific">Candidatus Thiomargarita nelsonii</name>
    <dbReference type="NCBI Taxonomy" id="1003181"/>
    <lineage>
        <taxon>Bacteria</taxon>
        <taxon>Pseudomonadati</taxon>
        <taxon>Pseudomonadota</taxon>
        <taxon>Gammaproteobacteria</taxon>
        <taxon>Thiotrichales</taxon>
        <taxon>Thiotrichaceae</taxon>
        <taxon>Thiomargarita</taxon>
    </lineage>
</organism>
<keyword evidence="6" id="KW-0460">Magnesium</keyword>
<keyword evidence="5" id="KW-0378">Hydrolase</keyword>
<proteinExistence type="inferred from homology"/>
<evidence type="ECO:0000256" key="1">
    <source>
        <dbReference type="ARBA" id="ARBA00001946"/>
    </source>
</evidence>
<protein>
    <recommendedName>
        <fullName evidence="10">PIN domain-containing protein</fullName>
    </recommendedName>
</protein>
<dbReference type="Gene3D" id="3.40.50.1010">
    <property type="entry name" value="5'-nuclease"/>
    <property type="match status" value="1"/>
</dbReference>
<evidence type="ECO:0000256" key="3">
    <source>
        <dbReference type="ARBA" id="ARBA00022722"/>
    </source>
</evidence>
<keyword evidence="9" id="KW-1185">Reference proteome</keyword>
<keyword evidence="2" id="KW-1277">Toxin-antitoxin system</keyword>
<comment type="caution">
    <text evidence="8">The sequence shown here is derived from an EMBL/GenBank/DDBJ whole genome shotgun (WGS) entry which is preliminary data.</text>
</comment>
<evidence type="ECO:0000256" key="6">
    <source>
        <dbReference type="ARBA" id="ARBA00022842"/>
    </source>
</evidence>
<dbReference type="Proteomes" id="UP000030428">
    <property type="component" value="Unassembled WGS sequence"/>
</dbReference>
<dbReference type="InterPro" id="IPR050556">
    <property type="entry name" value="Type_II_TA_system_RNase"/>
</dbReference>
<name>A0A0A6PEN1_9GAMM</name>
<dbReference type="PANTHER" id="PTHR33653">
    <property type="entry name" value="RIBONUCLEASE VAPC2"/>
    <property type="match status" value="1"/>
</dbReference>
<evidence type="ECO:0000256" key="5">
    <source>
        <dbReference type="ARBA" id="ARBA00022801"/>
    </source>
</evidence>
<dbReference type="AlphaFoldDB" id="A0A0A6PEN1"/>
<comment type="cofactor">
    <cofactor evidence="1">
        <name>Mg(2+)</name>
        <dbReference type="ChEBI" id="CHEBI:18420"/>
    </cofactor>
</comment>
<dbReference type="InterPro" id="IPR029060">
    <property type="entry name" value="PIN-like_dom_sf"/>
</dbReference>
<keyword evidence="3" id="KW-0540">Nuclease</keyword>
<keyword evidence="4" id="KW-0479">Metal-binding</keyword>
<evidence type="ECO:0008006" key="10">
    <source>
        <dbReference type="Google" id="ProtNLM"/>
    </source>
</evidence>
<dbReference type="EMBL" id="JSZA02000052">
    <property type="protein sequence ID" value="KHD09215.1"/>
    <property type="molecule type" value="Genomic_DNA"/>
</dbReference>
<comment type="similarity">
    <text evidence="7">Belongs to the PINc/VapC protein family.</text>
</comment>
<sequence length="91" mass="10521">MWKIKETSDCFMSSITIFELLSGAKTDKHFEDIAMVAASMFRKLKRNNQIIDYRDIFIAATAKVHRLTVATLNINHFDRIEGLTLLNFPDK</sequence>
<gene>
    <name evidence="8" type="ORF">PN36_14890</name>
</gene>
<dbReference type="GO" id="GO:0016787">
    <property type="term" value="F:hydrolase activity"/>
    <property type="evidence" value="ECO:0007669"/>
    <property type="project" value="UniProtKB-KW"/>
</dbReference>
<evidence type="ECO:0000313" key="9">
    <source>
        <dbReference type="Proteomes" id="UP000030428"/>
    </source>
</evidence>
<dbReference type="CDD" id="cd09881">
    <property type="entry name" value="PIN_VapC4-5_FitB-like"/>
    <property type="match status" value="1"/>
</dbReference>
<evidence type="ECO:0000256" key="7">
    <source>
        <dbReference type="ARBA" id="ARBA00038093"/>
    </source>
</evidence>